<proteinExistence type="inferred from homology"/>
<keyword evidence="5" id="KW-0676">Redox-active center</keyword>
<dbReference type="PANTHER" id="PTHR13887:SF14">
    <property type="entry name" value="DISULFIDE BOND FORMATION PROTEIN D"/>
    <property type="match status" value="1"/>
</dbReference>
<feature type="compositionally biased region" description="Low complexity" evidence="6">
    <location>
        <begin position="59"/>
        <end position="77"/>
    </location>
</feature>
<organism evidence="9 10">
    <name type="scientific">Glutamicibacter ardleyensis</name>
    <dbReference type="NCBI Taxonomy" id="225894"/>
    <lineage>
        <taxon>Bacteria</taxon>
        <taxon>Bacillati</taxon>
        <taxon>Actinomycetota</taxon>
        <taxon>Actinomycetes</taxon>
        <taxon>Micrococcales</taxon>
        <taxon>Micrococcaceae</taxon>
        <taxon>Glutamicibacter</taxon>
    </lineage>
</organism>
<keyword evidence="10" id="KW-1185">Reference proteome</keyword>
<dbReference type="InterPro" id="IPR013766">
    <property type="entry name" value="Thioredoxin_domain"/>
</dbReference>
<evidence type="ECO:0000313" key="9">
    <source>
        <dbReference type="EMBL" id="GGJ48952.1"/>
    </source>
</evidence>
<dbReference type="Proteomes" id="UP000606115">
    <property type="component" value="Unassembled WGS sequence"/>
</dbReference>
<feature type="domain" description="Thioredoxin" evidence="8">
    <location>
        <begin position="53"/>
        <end position="267"/>
    </location>
</feature>
<evidence type="ECO:0000256" key="7">
    <source>
        <dbReference type="SAM" id="Phobius"/>
    </source>
</evidence>
<dbReference type="InterPro" id="IPR012336">
    <property type="entry name" value="Thioredoxin-like_fold"/>
</dbReference>
<evidence type="ECO:0000256" key="2">
    <source>
        <dbReference type="ARBA" id="ARBA00022729"/>
    </source>
</evidence>
<evidence type="ECO:0000256" key="6">
    <source>
        <dbReference type="SAM" id="MobiDB-lite"/>
    </source>
</evidence>
<name>A0ABQ2D7K1_9MICC</name>
<dbReference type="InterPro" id="IPR036249">
    <property type="entry name" value="Thioredoxin-like_sf"/>
</dbReference>
<evidence type="ECO:0000256" key="3">
    <source>
        <dbReference type="ARBA" id="ARBA00023002"/>
    </source>
</evidence>
<accession>A0ABQ2D7K1</accession>
<dbReference type="EMBL" id="BMKX01000001">
    <property type="protein sequence ID" value="GGJ48952.1"/>
    <property type="molecule type" value="Genomic_DNA"/>
</dbReference>
<gene>
    <name evidence="9" type="ORF">GCM10007173_04390</name>
</gene>
<reference evidence="10" key="1">
    <citation type="journal article" date="2019" name="Int. J. Syst. Evol. Microbiol.">
        <title>The Global Catalogue of Microorganisms (GCM) 10K type strain sequencing project: providing services to taxonomists for standard genome sequencing and annotation.</title>
        <authorList>
            <consortium name="The Broad Institute Genomics Platform"/>
            <consortium name="The Broad Institute Genome Sequencing Center for Infectious Disease"/>
            <person name="Wu L."/>
            <person name="Ma J."/>
        </authorList>
    </citation>
    <scope>NUCLEOTIDE SEQUENCE [LARGE SCALE GENOMIC DNA]</scope>
    <source>
        <strain evidence="10">CGMCC 1.3685</strain>
    </source>
</reference>
<dbReference type="GeneID" id="303302844"/>
<feature type="compositionally biased region" description="Basic and acidic residues" evidence="6">
    <location>
        <begin position="10"/>
        <end position="19"/>
    </location>
</feature>
<keyword evidence="2" id="KW-0732">Signal</keyword>
<dbReference type="PROSITE" id="PS51352">
    <property type="entry name" value="THIOREDOXIN_2"/>
    <property type="match status" value="1"/>
</dbReference>
<comment type="similarity">
    <text evidence="1">Belongs to the thioredoxin family. DsbA subfamily.</text>
</comment>
<dbReference type="SUPFAM" id="SSF52833">
    <property type="entry name" value="Thioredoxin-like"/>
    <property type="match status" value="1"/>
</dbReference>
<feature type="region of interest" description="Disordered" evidence="6">
    <location>
        <begin position="1"/>
        <end position="27"/>
    </location>
</feature>
<evidence type="ECO:0000256" key="5">
    <source>
        <dbReference type="ARBA" id="ARBA00023284"/>
    </source>
</evidence>
<comment type="caution">
    <text evidence="9">The sequence shown here is derived from an EMBL/GenBank/DDBJ whole genome shotgun (WGS) entry which is preliminary data.</text>
</comment>
<keyword evidence="3" id="KW-0560">Oxidoreductase</keyword>
<dbReference type="RefSeq" id="WP_188683321.1">
    <property type="nucleotide sequence ID" value="NZ_BMKX01000001.1"/>
</dbReference>
<evidence type="ECO:0000256" key="1">
    <source>
        <dbReference type="ARBA" id="ARBA00005791"/>
    </source>
</evidence>
<sequence>MQQIPGNNKAETENRKPAPERGGTSGTRRKVPWLWIAPIPVALAIGLLIGVQLPVGDRAPGPAAPAASAQNPGSQAPGQDTNPPAPAFPDVARREAQDPTALGDVDAPVVMVAFTDFQCPYCAKWTASTLPELITKYVDQGQLRIEWRDLDLFGDASLTAAHAAQAAAMQGSYVPFHTRMAEGGTIAPGSAYSEKSLKATAEDLGLDGEQFLADMDSKQAKDAVKRNLNEAQELAVMSTPVFLINQMPFVGAQPLENFVSAIDAELQQTEAGQQ</sequence>
<keyword evidence="7" id="KW-1133">Transmembrane helix</keyword>
<protein>
    <submittedName>
        <fullName evidence="9">Protein disulfide-isomerase</fullName>
    </submittedName>
</protein>
<dbReference type="Gene3D" id="3.40.30.10">
    <property type="entry name" value="Glutaredoxin"/>
    <property type="match status" value="1"/>
</dbReference>
<evidence type="ECO:0000259" key="8">
    <source>
        <dbReference type="PROSITE" id="PS51352"/>
    </source>
</evidence>
<dbReference type="PANTHER" id="PTHR13887">
    <property type="entry name" value="GLUTATHIONE S-TRANSFERASE KAPPA"/>
    <property type="match status" value="1"/>
</dbReference>
<evidence type="ECO:0000256" key="4">
    <source>
        <dbReference type="ARBA" id="ARBA00023157"/>
    </source>
</evidence>
<dbReference type="Pfam" id="PF13462">
    <property type="entry name" value="Thioredoxin_4"/>
    <property type="match status" value="1"/>
</dbReference>
<evidence type="ECO:0000313" key="10">
    <source>
        <dbReference type="Proteomes" id="UP000606115"/>
    </source>
</evidence>
<keyword evidence="7" id="KW-0472">Membrane</keyword>
<keyword evidence="7" id="KW-0812">Transmembrane</keyword>
<feature type="region of interest" description="Disordered" evidence="6">
    <location>
        <begin position="59"/>
        <end position="90"/>
    </location>
</feature>
<feature type="transmembrane region" description="Helical" evidence="7">
    <location>
        <begin position="33"/>
        <end position="53"/>
    </location>
</feature>
<keyword evidence="4" id="KW-1015">Disulfide bond</keyword>